<dbReference type="KEGG" id="tva:4754988"/>
<gene>
    <name evidence="2" type="ORF">TVAG_218230</name>
</gene>
<dbReference type="RefSeq" id="XP_001310139.1">
    <property type="nucleotide sequence ID" value="XM_001310138.1"/>
</dbReference>
<evidence type="ECO:0000313" key="3">
    <source>
        <dbReference type="Proteomes" id="UP000001542"/>
    </source>
</evidence>
<dbReference type="InParanoid" id="A2FD16"/>
<accession>A2FD16</accession>
<protein>
    <submittedName>
        <fullName evidence="2">Uncharacterized protein</fullName>
    </submittedName>
</protein>
<name>A2FD16_TRIV3</name>
<dbReference type="EMBL" id="DS113725">
    <property type="protein sequence ID" value="EAX97209.1"/>
    <property type="molecule type" value="Genomic_DNA"/>
</dbReference>
<dbReference type="InterPro" id="IPR016024">
    <property type="entry name" value="ARM-type_fold"/>
</dbReference>
<evidence type="ECO:0000313" key="2">
    <source>
        <dbReference type="EMBL" id="EAX97209.1"/>
    </source>
</evidence>
<dbReference type="SUPFAM" id="SSF48371">
    <property type="entry name" value="ARM repeat"/>
    <property type="match status" value="1"/>
</dbReference>
<feature type="region of interest" description="Disordered" evidence="1">
    <location>
        <begin position="774"/>
        <end position="796"/>
    </location>
</feature>
<dbReference type="Proteomes" id="UP000001542">
    <property type="component" value="Unassembled WGS sequence"/>
</dbReference>
<proteinExistence type="predicted"/>
<sequence length="796" mass="90474">MSKKEESDSSYEYTEEEDANEPPAPKNEKKQFDFGNLEELVKQNKIEEAIDKCLNVIGTSPTYFEAALGKIITIILKTSYKSRCAYYVIFKEVIRRFQGKIRAYDIYKAILKRCQHSQNVEIKIARNSCLVTCISCISRAGLFKDNKEECLKQMKQVYRITSQAPPIRLLGFEILIDMIQSNGFTQEEFNEKIYPIFHGKFDPEEPNNIDLLYLHTQFYKMFPEGQFIDDIKNISKLETLKKYTPILQASARIRNLHPIWPLICSFDAQSLYNAASELWIEGGDDLTSPKHILAHALAAWVPHASNQDIVSLIQNQSLFLAAANAGRGQEFRDVLSKKIRTIESEKIEVAVGLLNIAEESNYVMKEVHQILTYMDDEQTRTVFERVKDTIKFDSFSYLLNAQKNRKTGSDDKLIAEIFEVACSKCDSDFNRKTLSKFLTSVSNYKTPAGSDFLSVLTGKNFTQPIVCSDVNSLVNSTNAMLDNLDQIHKKMKFSSETKIGRCHNLDEFVQLMRNLHDTEFPHLKKIACAKIEDAIPFLRKEDSDLVKLYPIIIPKALEKRELCEAALDAALSNFKELPDRTKEALINMQEINLPLESSEASALLPNLLRKNEIGAFSEKAIKKVIDMSDHDQKVTTAAERASEIINQNGSTFGAGGINRIIETTEGAASAVLKAIEENISKAQMGNNNIVKIVHEWVYNSIGKATDDEVRHVAIDFAKRNYQSNPDGNKRLEINMSWVYKVVKHLTEQGAPELFAPLYEIVKDRKSKRAKRLIFHLSGKSNEPPKEEDVKSEEENQ</sequence>
<feature type="region of interest" description="Disordered" evidence="1">
    <location>
        <begin position="1"/>
        <end position="30"/>
    </location>
</feature>
<dbReference type="VEuPathDB" id="TrichDB:TVAGG3_0423020"/>
<evidence type="ECO:0000256" key="1">
    <source>
        <dbReference type="SAM" id="MobiDB-lite"/>
    </source>
</evidence>
<reference evidence="2" key="2">
    <citation type="journal article" date="2007" name="Science">
        <title>Draft genome sequence of the sexually transmitted pathogen Trichomonas vaginalis.</title>
        <authorList>
            <person name="Carlton J.M."/>
            <person name="Hirt R.P."/>
            <person name="Silva J.C."/>
            <person name="Delcher A.L."/>
            <person name="Schatz M."/>
            <person name="Zhao Q."/>
            <person name="Wortman J.R."/>
            <person name="Bidwell S.L."/>
            <person name="Alsmark U.C.M."/>
            <person name="Besteiro S."/>
            <person name="Sicheritz-Ponten T."/>
            <person name="Noel C.J."/>
            <person name="Dacks J.B."/>
            <person name="Foster P.G."/>
            <person name="Simillion C."/>
            <person name="Van de Peer Y."/>
            <person name="Miranda-Saavedra D."/>
            <person name="Barton G.J."/>
            <person name="Westrop G.D."/>
            <person name="Mueller S."/>
            <person name="Dessi D."/>
            <person name="Fiori P.L."/>
            <person name="Ren Q."/>
            <person name="Paulsen I."/>
            <person name="Zhang H."/>
            <person name="Bastida-Corcuera F.D."/>
            <person name="Simoes-Barbosa A."/>
            <person name="Brown M.T."/>
            <person name="Hayes R.D."/>
            <person name="Mukherjee M."/>
            <person name="Okumura C.Y."/>
            <person name="Schneider R."/>
            <person name="Smith A.J."/>
            <person name="Vanacova S."/>
            <person name="Villalvazo M."/>
            <person name="Haas B.J."/>
            <person name="Pertea M."/>
            <person name="Feldblyum T.V."/>
            <person name="Utterback T.R."/>
            <person name="Shu C.L."/>
            <person name="Osoegawa K."/>
            <person name="de Jong P.J."/>
            <person name="Hrdy I."/>
            <person name="Horvathova L."/>
            <person name="Zubacova Z."/>
            <person name="Dolezal P."/>
            <person name="Malik S.B."/>
            <person name="Logsdon J.M. Jr."/>
            <person name="Henze K."/>
            <person name="Gupta A."/>
            <person name="Wang C.C."/>
            <person name="Dunne R.L."/>
            <person name="Upcroft J.A."/>
            <person name="Upcroft P."/>
            <person name="White O."/>
            <person name="Salzberg S.L."/>
            <person name="Tang P."/>
            <person name="Chiu C.-H."/>
            <person name="Lee Y.-S."/>
            <person name="Embley T.M."/>
            <person name="Coombs G.H."/>
            <person name="Mottram J.C."/>
            <person name="Tachezy J."/>
            <person name="Fraser-Liggett C.M."/>
            <person name="Johnson P.J."/>
        </authorList>
    </citation>
    <scope>NUCLEOTIDE SEQUENCE [LARGE SCALE GENOMIC DNA]</scope>
    <source>
        <strain evidence="2">G3</strain>
    </source>
</reference>
<keyword evidence="3" id="KW-1185">Reference proteome</keyword>
<dbReference type="AlphaFoldDB" id="A2FD16"/>
<reference evidence="2" key="1">
    <citation type="submission" date="2006-10" db="EMBL/GenBank/DDBJ databases">
        <authorList>
            <person name="Amadeo P."/>
            <person name="Zhao Q."/>
            <person name="Wortman J."/>
            <person name="Fraser-Liggett C."/>
            <person name="Carlton J."/>
        </authorList>
    </citation>
    <scope>NUCLEOTIDE SEQUENCE</scope>
    <source>
        <strain evidence="2">G3</strain>
    </source>
</reference>
<dbReference type="VEuPathDB" id="TrichDB:TVAG_218230"/>
<organism evidence="2 3">
    <name type="scientific">Trichomonas vaginalis (strain ATCC PRA-98 / G3)</name>
    <dbReference type="NCBI Taxonomy" id="412133"/>
    <lineage>
        <taxon>Eukaryota</taxon>
        <taxon>Metamonada</taxon>
        <taxon>Parabasalia</taxon>
        <taxon>Trichomonadida</taxon>
        <taxon>Trichomonadidae</taxon>
        <taxon>Trichomonas</taxon>
    </lineage>
</organism>